<feature type="coiled-coil region" evidence="2">
    <location>
        <begin position="252"/>
        <end position="308"/>
    </location>
</feature>
<dbReference type="OrthoDB" id="305373at2759"/>
<evidence type="ECO:0000259" key="3">
    <source>
        <dbReference type="PROSITE" id="PS50089"/>
    </source>
</evidence>
<dbReference type="OMA" id="MQDENQH"/>
<keyword evidence="1" id="KW-0479">Metal-binding</keyword>
<dbReference type="AlphaFoldDB" id="A0A0V0R5D5"/>
<evidence type="ECO:0000256" key="1">
    <source>
        <dbReference type="PROSITE-ProRule" id="PRU00175"/>
    </source>
</evidence>
<dbReference type="Gene3D" id="3.30.40.10">
    <property type="entry name" value="Zinc/RING finger domain, C3HC4 (zinc finger)"/>
    <property type="match status" value="1"/>
</dbReference>
<feature type="coiled-coil region" evidence="2">
    <location>
        <begin position="32"/>
        <end position="212"/>
    </location>
</feature>
<dbReference type="GO" id="GO:0008270">
    <property type="term" value="F:zinc ion binding"/>
    <property type="evidence" value="ECO:0007669"/>
    <property type="project" value="UniProtKB-KW"/>
</dbReference>
<proteinExistence type="predicted"/>
<dbReference type="SUPFAM" id="SSF57850">
    <property type="entry name" value="RING/U-box"/>
    <property type="match status" value="1"/>
</dbReference>
<gene>
    <name evidence="4" type="ORF">PPERSA_02572</name>
</gene>
<keyword evidence="5" id="KW-1185">Reference proteome</keyword>
<dbReference type="Proteomes" id="UP000054937">
    <property type="component" value="Unassembled WGS sequence"/>
</dbReference>
<evidence type="ECO:0000313" key="4">
    <source>
        <dbReference type="EMBL" id="KRX09700.1"/>
    </source>
</evidence>
<comment type="caution">
    <text evidence="4">The sequence shown here is derived from an EMBL/GenBank/DDBJ whole genome shotgun (WGS) entry which is preliminary data.</text>
</comment>
<sequence>MSQYQQRKSAILEDNKYQNMNSEIQQKTFKQIHDLEGQIIDLNEEQKNLKGEIEKKNNNIQALLRNFDSLSILAKNQKEENEKLEKQLKKLESQYQFDEQLKEQSQKKQNELVEIINTLNKKLQNHEEEQVNNSKLESLLEKKKDQIKDLQQQMDKLRNYCDNLIIQNQDQKAITKNYEEVKKQKKQMQQQILELEKKIQDSQQIIEKLDQRVCDQDQQIKNLKEDQKNKENTIIEYKGYKIDLIQLEQKNIRKIKEQNDQITHLTNELKEQKDKDYKKLIQQYENNKKELENLNNEMLSDIQILEERNKSQLLELSIEKNNYNTLFKNQKEKMLQINKKSKLIDLELKQSISDQKKILNYLKEIQDISNVKKEDITQEEIKSIDDPNLQKKIQEYQQQIEDKQCNIEKFTKMQDENQHQYQEITNSENQIDKNNIINFLQDKEKQLQELIKLQNEKNTLLVDQLQLFEKEKEIFDEKLQCQLCNKQLDRTITCAPCGHNYCYKCNEGYNKGCQICNNLNKESSITTSIFENETLNSFVNKNKNE</sequence>
<keyword evidence="1" id="KW-0862">Zinc</keyword>
<reference evidence="4 5" key="1">
    <citation type="journal article" date="2015" name="Sci. Rep.">
        <title>Genome of the facultative scuticociliatosis pathogen Pseudocohnilembus persalinus provides insight into its virulence through horizontal gene transfer.</title>
        <authorList>
            <person name="Xiong J."/>
            <person name="Wang G."/>
            <person name="Cheng J."/>
            <person name="Tian M."/>
            <person name="Pan X."/>
            <person name="Warren A."/>
            <person name="Jiang C."/>
            <person name="Yuan D."/>
            <person name="Miao W."/>
        </authorList>
    </citation>
    <scope>NUCLEOTIDE SEQUENCE [LARGE SCALE GENOMIC DNA]</scope>
    <source>
        <strain evidence="4">36N120E</strain>
    </source>
</reference>
<feature type="coiled-coil region" evidence="2">
    <location>
        <begin position="386"/>
        <end position="463"/>
    </location>
</feature>
<keyword evidence="2" id="KW-0175">Coiled coil</keyword>
<evidence type="ECO:0000313" key="5">
    <source>
        <dbReference type="Proteomes" id="UP000054937"/>
    </source>
</evidence>
<dbReference type="PROSITE" id="PS50089">
    <property type="entry name" value="ZF_RING_2"/>
    <property type="match status" value="1"/>
</dbReference>
<dbReference type="InParanoid" id="A0A0V0R5D5"/>
<name>A0A0V0R5D5_PSEPJ</name>
<accession>A0A0V0R5D5</accession>
<organism evidence="4 5">
    <name type="scientific">Pseudocohnilembus persalinus</name>
    <name type="common">Ciliate</name>
    <dbReference type="NCBI Taxonomy" id="266149"/>
    <lineage>
        <taxon>Eukaryota</taxon>
        <taxon>Sar</taxon>
        <taxon>Alveolata</taxon>
        <taxon>Ciliophora</taxon>
        <taxon>Intramacronucleata</taxon>
        <taxon>Oligohymenophorea</taxon>
        <taxon>Scuticociliatia</taxon>
        <taxon>Philasterida</taxon>
        <taxon>Pseudocohnilembidae</taxon>
        <taxon>Pseudocohnilembus</taxon>
    </lineage>
</organism>
<dbReference type="EMBL" id="LDAU01000044">
    <property type="protein sequence ID" value="KRX09700.1"/>
    <property type="molecule type" value="Genomic_DNA"/>
</dbReference>
<evidence type="ECO:0000256" key="2">
    <source>
        <dbReference type="SAM" id="Coils"/>
    </source>
</evidence>
<feature type="domain" description="RING-type" evidence="3">
    <location>
        <begin position="481"/>
        <end position="517"/>
    </location>
</feature>
<dbReference type="InterPro" id="IPR013083">
    <property type="entry name" value="Znf_RING/FYVE/PHD"/>
</dbReference>
<keyword evidence="1" id="KW-0863">Zinc-finger</keyword>
<dbReference type="InterPro" id="IPR001841">
    <property type="entry name" value="Znf_RING"/>
</dbReference>
<dbReference type="FunCoup" id="A0A0V0R5D5">
    <property type="interactions" value="101"/>
</dbReference>
<protein>
    <recommendedName>
        <fullName evidence="3">RING-type domain-containing protein</fullName>
    </recommendedName>
</protein>